<dbReference type="STRING" id="1515612.SKP52_18855"/>
<dbReference type="InterPro" id="IPR018551">
    <property type="entry name" value="DUF2007"/>
</dbReference>
<dbReference type="AlphaFoldDB" id="A0A0A7PKX0"/>
<keyword evidence="3" id="KW-1185">Reference proteome</keyword>
<name>A0A0A7PKX0_9SPHN</name>
<evidence type="ECO:0000313" key="3">
    <source>
        <dbReference type="Proteomes" id="UP000030907"/>
    </source>
</evidence>
<organism evidence="2 3">
    <name type="scientific">Sphingopyxis fribergensis</name>
    <dbReference type="NCBI Taxonomy" id="1515612"/>
    <lineage>
        <taxon>Bacteria</taxon>
        <taxon>Pseudomonadati</taxon>
        <taxon>Pseudomonadota</taxon>
        <taxon>Alphaproteobacteria</taxon>
        <taxon>Sphingomonadales</taxon>
        <taxon>Sphingomonadaceae</taxon>
        <taxon>Sphingopyxis</taxon>
    </lineage>
</organism>
<evidence type="ECO:0000313" key="2">
    <source>
        <dbReference type="EMBL" id="AJA10640.1"/>
    </source>
</evidence>
<reference evidence="2 3" key="1">
    <citation type="journal article" date="2015" name="Int. J. Syst. Evol. Microbiol.">
        <title>Description of Sphingopyxis fribergensis sp. nov. - a soil bacterium with the ability to degrade styrene and phenylacetic acid.</title>
        <authorList>
            <person name="Oelschlagel M."/>
            <person name="Ruckert C."/>
            <person name="Kalinowski J."/>
            <person name="Schmidt G."/>
            <person name="Schlomann M."/>
            <person name="Tischler D."/>
        </authorList>
    </citation>
    <scope>NUCLEOTIDE SEQUENCE [LARGE SCALE GENOMIC DNA]</scope>
    <source>
        <strain evidence="2 3">Kp5.2</strain>
    </source>
</reference>
<dbReference type="OrthoDB" id="7573469at2"/>
<dbReference type="SUPFAM" id="SSF54913">
    <property type="entry name" value="GlnB-like"/>
    <property type="match status" value="1"/>
</dbReference>
<gene>
    <name evidence="2" type="ORF">SKP52_18855</name>
</gene>
<dbReference type="InterPro" id="IPR011322">
    <property type="entry name" value="N-reg_PII-like_a/b"/>
</dbReference>
<evidence type="ECO:0000259" key="1">
    <source>
        <dbReference type="Pfam" id="PF09413"/>
    </source>
</evidence>
<accession>A0A0A7PKX0</accession>
<dbReference type="Gene3D" id="3.30.70.790">
    <property type="entry name" value="UreE, C-terminal domain"/>
    <property type="match status" value="1"/>
</dbReference>
<dbReference type="RefSeq" id="WP_039577324.1">
    <property type="nucleotide sequence ID" value="NZ_CP009122.1"/>
</dbReference>
<proteinExistence type="predicted"/>
<feature type="domain" description="DUF2007" evidence="1">
    <location>
        <begin position="4"/>
        <end position="68"/>
    </location>
</feature>
<sequence length="76" mass="7972">MPLVELVRLPNGAEAELLRGRLESAGVHAVCFDAGMNIAESVGLLIPVRIMVLDEDLDEARALIAEFEAGGNGNAA</sequence>
<dbReference type="HOGENOM" id="CLU_171578_1_0_5"/>
<dbReference type="EMBL" id="CP009122">
    <property type="protein sequence ID" value="AJA10640.1"/>
    <property type="molecule type" value="Genomic_DNA"/>
</dbReference>
<protein>
    <recommendedName>
        <fullName evidence="1">DUF2007 domain-containing protein</fullName>
    </recommendedName>
</protein>
<dbReference type="Proteomes" id="UP000030907">
    <property type="component" value="Chromosome"/>
</dbReference>
<dbReference type="KEGG" id="sphk:SKP52_18855"/>
<dbReference type="Pfam" id="PF09413">
    <property type="entry name" value="DUF2007"/>
    <property type="match status" value="1"/>
</dbReference>